<dbReference type="FunFam" id="1.25.40.10:FF:000348">
    <property type="entry name" value="Pentatricopeptide repeat-containing protein chloroplastic"/>
    <property type="match status" value="1"/>
</dbReference>
<dbReference type="Pfam" id="PF01535">
    <property type="entry name" value="PPR"/>
    <property type="match status" value="2"/>
</dbReference>
<keyword evidence="1" id="KW-0677">Repeat</keyword>
<dbReference type="Gene3D" id="1.10.630.10">
    <property type="entry name" value="Cytochrome P450"/>
    <property type="match status" value="1"/>
</dbReference>
<sequence>MSSRSALLQLINDCKNVRELKQIHTQLVKSLSITESDRGFLVNRLLFVGALSSLQSLTYAANVFNSIKNPNLSAYNIMIRAFASKHGSDDGEDQSLGLGLYKRMLFEGIAPDCLTFPFLLKERANVSDTSRGRIVHGHVVKFGLDKDIFVNNNMISMYSSHGAFVDCARKVFDAMPERDVVSWNSVIVGYLRAGDLDSASELFGRMKGRNIITWNSIITGFVQGGRPREALQLFQEMQTTGYEAVKPDKITMASILTACASLGALDHGKWVHNFLRKTGIECDLVIGTALIDMYGKCGSVDRAVEIFRAMPVRDNLAWTAMISVFALHGLCEEAFRFFEEMQALGLKPNHVTFVGLLTACAHSGSVERGRWCFDAMRCIYKIKREVRHYACMVDLLSRAGLFKEAEGLIGTMPVEPDVFVWGALLGGCLVHGNVDVGERVAKHLIKIEPANHVFYANLCDLYARAGRIGDVKRIRALMRARGIQKEVPGCSMIEIDGIVREFSVRGSAKSMIMEELFWFLNRLVQKEFDGGQYHGSKVKKGGGLNYIAYAVGRMTSLWGEDAETFRPERWLNENGDFRPREPLQIHRISFNCLTAGPRICLGKELAYMQMKILAALLLNFFEFRLMDETKEAEYRTMFTLHMDQGLHLYALARS</sequence>
<dbReference type="InterPro" id="IPR046960">
    <property type="entry name" value="PPR_At4g14850-like_plant"/>
</dbReference>
<dbReference type="InterPro" id="IPR046848">
    <property type="entry name" value="E_motif"/>
</dbReference>
<organism evidence="3 4">
    <name type="scientific">Punica granatum</name>
    <name type="common">Pomegranate</name>
    <dbReference type="NCBI Taxonomy" id="22663"/>
    <lineage>
        <taxon>Eukaryota</taxon>
        <taxon>Viridiplantae</taxon>
        <taxon>Streptophyta</taxon>
        <taxon>Embryophyta</taxon>
        <taxon>Tracheophyta</taxon>
        <taxon>Spermatophyta</taxon>
        <taxon>Magnoliopsida</taxon>
        <taxon>eudicotyledons</taxon>
        <taxon>Gunneridae</taxon>
        <taxon>Pentapetalae</taxon>
        <taxon>rosids</taxon>
        <taxon>malvids</taxon>
        <taxon>Myrtales</taxon>
        <taxon>Lythraceae</taxon>
        <taxon>Punica</taxon>
    </lineage>
</organism>
<dbReference type="GO" id="GO:0009451">
    <property type="term" value="P:RNA modification"/>
    <property type="evidence" value="ECO:0007669"/>
    <property type="project" value="InterPro"/>
</dbReference>
<dbReference type="EMBL" id="MTKT01002440">
    <property type="protein sequence ID" value="OWM79479.1"/>
    <property type="molecule type" value="Genomic_DNA"/>
</dbReference>
<feature type="repeat" description="PPR" evidence="2">
    <location>
        <begin position="210"/>
        <end position="244"/>
    </location>
</feature>
<dbReference type="SUPFAM" id="SSF48264">
    <property type="entry name" value="Cytochrome P450"/>
    <property type="match status" value="1"/>
</dbReference>
<evidence type="ECO:0000313" key="3">
    <source>
        <dbReference type="EMBL" id="OWM79479.1"/>
    </source>
</evidence>
<evidence type="ECO:0008006" key="5">
    <source>
        <dbReference type="Google" id="ProtNLM"/>
    </source>
</evidence>
<accession>A0A218X438</accession>
<gene>
    <name evidence="3" type="ORF">CDL15_Pgr022891</name>
</gene>
<feature type="repeat" description="PPR" evidence="2">
    <location>
        <begin position="314"/>
        <end position="348"/>
    </location>
</feature>
<dbReference type="Proteomes" id="UP000197138">
    <property type="component" value="Unassembled WGS sequence"/>
</dbReference>
<dbReference type="InterPro" id="IPR011990">
    <property type="entry name" value="TPR-like_helical_dom_sf"/>
</dbReference>
<dbReference type="AlphaFoldDB" id="A0A218X438"/>
<dbReference type="GO" id="GO:0005506">
    <property type="term" value="F:iron ion binding"/>
    <property type="evidence" value="ECO:0007669"/>
    <property type="project" value="InterPro"/>
</dbReference>
<dbReference type="Pfam" id="PF20431">
    <property type="entry name" value="E_motif"/>
    <property type="match status" value="1"/>
</dbReference>
<dbReference type="NCBIfam" id="TIGR00756">
    <property type="entry name" value="PPR"/>
    <property type="match status" value="3"/>
</dbReference>
<dbReference type="Pfam" id="PF13041">
    <property type="entry name" value="PPR_2"/>
    <property type="match status" value="2"/>
</dbReference>
<comment type="caution">
    <text evidence="3">The sequence shown here is derived from an EMBL/GenBank/DDBJ whole genome shotgun (WGS) entry which is preliminary data.</text>
</comment>
<reference evidence="4" key="1">
    <citation type="journal article" date="2017" name="Plant J.">
        <title>The pomegranate (Punica granatum L.) genome and the genomics of punicalagin biosynthesis.</title>
        <authorList>
            <person name="Qin G."/>
            <person name="Xu C."/>
            <person name="Ming R."/>
            <person name="Tang H."/>
            <person name="Guyot R."/>
            <person name="Kramer E.M."/>
            <person name="Hu Y."/>
            <person name="Yi X."/>
            <person name="Qi Y."/>
            <person name="Xu X."/>
            <person name="Gao Z."/>
            <person name="Pan H."/>
            <person name="Jian J."/>
            <person name="Tian Y."/>
            <person name="Yue Z."/>
            <person name="Xu Y."/>
        </authorList>
    </citation>
    <scope>NUCLEOTIDE SEQUENCE [LARGE SCALE GENOMIC DNA]</scope>
    <source>
        <strain evidence="4">cv. Dabenzi</strain>
    </source>
</reference>
<dbReference type="GO" id="GO:0004497">
    <property type="term" value="F:monooxygenase activity"/>
    <property type="evidence" value="ECO:0007669"/>
    <property type="project" value="InterPro"/>
</dbReference>
<dbReference type="FunFam" id="1.25.40.10:FF:000090">
    <property type="entry name" value="Pentatricopeptide repeat-containing protein, chloroplastic"/>
    <property type="match status" value="1"/>
</dbReference>
<protein>
    <recommendedName>
        <fullName evidence="5">Pentatricopeptide repeat-containing protein At5g66520-like</fullName>
    </recommendedName>
</protein>
<dbReference type="Gene3D" id="1.25.40.10">
    <property type="entry name" value="Tetratricopeptide repeat domain"/>
    <property type="match status" value="4"/>
</dbReference>
<proteinExistence type="predicted"/>
<dbReference type="GO" id="GO:0003723">
    <property type="term" value="F:RNA binding"/>
    <property type="evidence" value="ECO:0007669"/>
    <property type="project" value="InterPro"/>
</dbReference>
<dbReference type="InterPro" id="IPR036396">
    <property type="entry name" value="Cyt_P450_sf"/>
</dbReference>
<dbReference type="Pfam" id="PF00067">
    <property type="entry name" value="p450"/>
    <property type="match status" value="1"/>
</dbReference>
<evidence type="ECO:0000256" key="2">
    <source>
        <dbReference type="PROSITE-ProRule" id="PRU00708"/>
    </source>
</evidence>
<dbReference type="InterPro" id="IPR002885">
    <property type="entry name" value="PPR_rpt"/>
</dbReference>
<dbReference type="InterPro" id="IPR001128">
    <property type="entry name" value="Cyt_P450"/>
</dbReference>
<evidence type="ECO:0000256" key="1">
    <source>
        <dbReference type="ARBA" id="ARBA00022737"/>
    </source>
</evidence>
<name>A0A218X438_PUNGR</name>
<dbReference type="PANTHER" id="PTHR47926:SF401">
    <property type="entry name" value="PENTATRICOPEPTIDE REPEAT-CONTAINING PROTEIN"/>
    <property type="match status" value="1"/>
</dbReference>
<dbReference type="PROSITE" id="PS51375">
    <property type="entry name" value="PPR"/>
    <property type="match status" value="3"/>
</dbReference>
<dbReference type="PANTHER" id="PTHR47926">
    <property type="entry name" value="PENTATRICOPEPTIDE REPEAT-CONTAINING PROTEIN"/>
    <property type="match status" value="1"/>
</dbReference>
<evidence type="ECO:0000313" key="4">
    <source>
        <dbReference type="Proteomes" id="UP000197138"/>
    </source>
</evidence>
<dbReference type="GO" id="GO:0016705">
    <property type="term" value="F:oxidoreductase activity, acting on paired donors, with incorporation or reduction of molecular oxygen"/>
    <property type="evidence" value="ECO:0007669"/>
    <property type="project" value="InterPro"/>
</dbReference>
<feature type="repeat" description="PPR" evidence="2">
    <location>
        <begin position="179"/>
        <end position="209"/>
    </location>
</feature>
<dbReference type="GO" id="GO:0020037">
    <property type="term" value="F:heme binding"/>
    <property type="evidence" value="ECO:0007669"/>
    <property type="project" value="InterPro"/>
</dbReference>